<name>A0A4R3HSK2_9GAMM</name>
<dbReference type="Proteomes" id="UP000295793">
    <property type="component" value="Unassembled WGS sequence"/>
</dbReference>
<organism evidence="1 2">
    <name type="scientific">Reinekea marinisedimentorum</name>
    <dbReference type="NCBI Taxonomy" id="230495"/>
    <lineage>
        <taxon>Bacteria</taxon>
        <taxon>Pseudomonadati</taxon>
        <taxon>Pseudomonadota</taxon>
        <taxon>Gammaproteobacteria</taxon>
        <taxon>Oceanospirillales</taxon>
        <taxon>Saccharospirillaceae</taxon>
        <taxon>Reinekea</taxon>
    </lineage>
</organism>
<dbReference type="RefSeq" id="WP_132704363.1">
    <property type="nucleotide sequence ID" value="NZ_SLZR01000049.1"/>
</dbReference>
<protein>
    <submittedName>
        <fullName evidence="1">Uncharacterized protein</fullName>
    </submittedName>
</protein>
<dbReference type="EMBL" id="SLZR01000049">
    <property type="protein sequence ID" value="TCS33789.1"/>
    <property type="molecule type" value="Genomic_DNA"/>
</dbReference>
<accession>A0A4R3HSK2</accession>
<dbReference type="OrthoDB" id="4857813at2"/>
<evidence type="ECO:0000313" key="2">
    <source>
        <dbReference type="Proteomes" id="UP000295793"/>
    </source>
</evidence>
<evidence type="ECO:0000313" key="1">
    <source>
        <dbReference type="EMBL" id="TCS33789.1"/>
    </source>
</evidence>
<reference evidence="1 2" key="1">
    <citation type="submission" date="2019-03" db="EMBL/GenBank/DDBJ databases">
        <title>Genomic Encyclopedia of Archaeal and Bacterial Type Strains, Phase II (KMG-II): from individual species to whole genera.</title>
        <authorList>
            <person name="Goeker M."/>
        </authorList>
    </citation>
    <scope>NUCLEOTIDE SEQUENCE [LARGE SCALE GENOMIC DNA]</scope>
    <source>
        <strain evidence="1 2">DSM 15388</strain>
    </source>
</reference>
<proteinExistence type="predicted"/>
<gene>
    <name evidence="1" type="ORF">BCF53_1493</name>
</gene>
<keyword evidence="2" id="KW-1185">Reference proteome</keyword>
<comment type="caution">
    <text evidence="1">The sequence shown here is derived from an EMBL/GenBank/DDBJ whole genome shotgun (WGS) entry which is preliminary data.</text>
</comment>
<dbReference type="AlphaFoldDB" id="A0A4R3HSK2"/>
<sequence>MPEEAQWFLYIDFNSFKIVDEEGLCLVTTDKGAFYEYTGFNPNPCHQRTSIEILSVTVNIKESINYEFIDEVPFYCTVYTNKGLWKPPIFSSLRKSALIKIGTVDNTAYKIEEVAL</sequence>